<keyword evidence="3" id="KW-1185">Reference proteome</keyword>
<evidence type="ECO:0000313" key="2">
    <source>
        <dbReference type="EMBL" id="PHN08682.1"/>
    </source>
</evidence>
<keyword evidence="2" id="KW-0238">DNA-binding</keyword>
<evidence type="ECO:0000313" key="3">
    <source>
        <dbReference type="Proteomes" id="UP000223913"/>
    </source>
</evidence>
<dbReference type="AlphaFoldDB" id="A0A2D0NJK7"/>
<dbReference type="Proteomes" id="UP000223913">
    <property type="component" value="Unassembled WGS sequence"/>
</dbReference>
<evidence type="ECO:0000259" key="1">
    <source>
        <dbReference type="Pfam" id="PF12728"/>
    </source>
</evidence>
<comment type="caution">
    <text evidence="2">The sequence shown here is derived from an EMBL/GenBank/DDBJ whole genome shotgun (WGS) entry which is preliminary data.</text>
</comment>
<sequence length="99" mass="12025">MEDQILEQLDRIEQRLQNQLLYSKEILTFKEFCTFCGLSESYGYKLTSLNKVPFYKPGGKLIYFKRSELEEWMLRNPIKTEEQLEEEAMHYLSTKCRKW</sequence>
<accession>A0A2D0NJK7</accession>
<reference evidence="2 3" key="1">
    <citation type="submission" date="2017-10" db="EMBL/GenBank/DDBJ databases">
        <title>The draft genome sequence of Lewinella nigricans NBRC 102662.</title>
        <authorList>
            <person name="Wang K."/>
        </authorList>
    </citation>
    <scope>NUCLEOTIDE SEQUENCE [LARGE SCALE GENOMIC DNA]</scope>
    <source>
        <strain evidence="2 3">NBRC 102662</strain>
    </source>
</reference>
<dbReference type="Pfam" id="PF12728">
    <property type="entry name" value="HTH_17"/>
    <property type="match status" value="1"/>
</dbReference>
<protein>
    <submittedName>
        <fullName evidence="2">DNA-binding protein</fullName>
    </submittedName>
</protein>
<dbReference type="NCBIfam" id="TIGR01764">
    <property type="entry name" value="excise"/>
    <property type="match status" value="1"/>
</dbReference>
<gene>
    <name evidence="2" type="ORF">CRP01_01865</name>
</gene>
<dbReference type="InterPro" id="IPR010093">
    <property type="entry name" value="SinI_DNA-bd"/>
</dbReference>
<dbReference type="OrthoDB" id="597977at2"/>
<name>A0A2D0NJK7_FLAN2</name>
<dbReference type="EMBL" id="PDUD01000001">
    <property type="protein sequence ID" value="PHN08682.1"/>
    <property type="molecule type" value="Genomic_DNA"/>
</dbReference>
<feature type="domain" description="Helix-turn-helix" evidence="1">
    <location>
        <begin position="27"/>
        <end position="76"/>
    </location>
</feature>
<dbReference type="GO" id="GO:0003677">
    <property type="term" value="F:DNA binding"/>
    <property type="evidence" value="ECO:0007669"/>
    <property type="project" value="UniProtKB-KW"/>
</dbReference>
<dbReference type="InterPro" id="IPR041657">
    <property type="entry name" value="HTH_17"/>
</dbReference>
<dbReference type="RefSeq" id="WP_099148272.1">
    <property type="nucleotide sequence ID" value="NZ_PDUD01000001.1"/>
</dbReference>
<organism evidence="2 3">
    <name type="scientific">Flavilitoribacter nigricans (strain ATCC 23147 / DSM 23189 / NBRC 102662 / NCIMB 1420 / SS-2)</name>
    <name type="common">Lewinella nigricans</name>
    <dbReference type="NCBI Taxonomy" id="1122177"/>
    <lineage>
        <taxon>Bacteria</taxon>
        <taxon>Pseudomonadati</taxon>
        <taxon>Bacteroidota</taxon>
        <taxon>Saprospiria</taxon>
        <taxon>Saprospirales</taxon>
        <taxon>Lewinellaceae</taxon>
        <taxon>Flavilitoribacter</taxon>
    </lineage>
</organism>
<proteinExistence type="predicted"/>